<keyword evidence="3" id="KW-1185">Reference proteome</keyword>
<evidence type="ECO:0000313" key="3">
    <source>
        <dbReference type="Proteomes" id="UP001224418"/>
    </source>
</evidence>
<proteinExistence type="predicted"/>
<dbReference type="Proteomes" id="UP001224418">
    <property type="component" value="Unassembled WGS sequence"/>
</dbReference>
<name>A0ABU0JU44_HATLI</name>
<feature type="non-terminal residue" evidence="2">
    <location>
        <position position="140"/>
    </location>
</feature>
<reference evidence="2 3" key="1">
    <citation type="submission" date="2023-07" db="EMBL/GenBank/DDBJ databases">
        <title>Genomic Encyclopedia of Type Strains, Phase IV (KMG-IV): sequencing the most valuable type-strain genomes for metagenomic binning, comparative biology and taxonomic classification.</title>
        <authorList>
            <person name="Goeker M."/>
        </authorList>
    </citation>
    <scope>NUCLEOTIDE SEQUENCE [LARGE SCALE GENOMIC DNA]</scope>
    <source>
        <strain evidence="2 3">DSM 1400</strain>
    </source>
</reference>
<dbReference type="InterPro" id="IPR008490">
    <property type="entry name" value="Transposase_InsH_N"/>
</dbReference>
<dbReference type="PANTHER" id="PTHR33408">
    <property type="entry name" value="TRANSPOSASE"/>
    <property type="match status" value="1"/>
</dbReference>
<protein>
    <submittedName>
        <fullName evidence="2">Transposase</fullName>
    </submittedName>
</protein>
<evidence type="ECO:0000313" key="2">
    <source>
        <dbReference type="EMBL" id="MDQ0480620.1"/>
    </source>
</evidence>
<sequence>MPKHINLHKNYTSNRGNYQLKLPLNIEYMIPNNDSVRLLSQFVEEMDLTDLYSTYSRLRENQATPRQMLKIVFYSYMNRRYSSREMENSCKRDVNFMYLLEGSPVPDHSTFARFRSLHLAPCSEIIMAEMTNFFYEIGEI</sequence>
<gene>
    <name evidence="2" type="ORF">QOZ93_002368</name>
</gene>
<dbReference type="EMBL" id="JAUSWN010000023">
    <property type="protein sequence ID" value="MDQ0480620.1"/>
    <property type="molecule type" value="Genomic_DNA"/>
</dbReference>
<accession>A0ABU0JU44</accession>
<dbReference type="Pfam" id="PF05598">
    <property type="entry name" value="DUF772"/>
    <property type="match status" value="1"/>
</dbReference>
<feature type="domain" description="Transposase InsH N-terminal" evidence="1">
    <location>
        <begin position="25"/>
        <end position="116"/>
    </location>
</feature>
<dbReference type="RefSeq" id="WP_307356691.1">
    <property type="nucleotide sequence ID" value="NZ_JAUSWN010000023.1"/>
</dbReference>
<comment type="caution">
    <text evidence="2">The sequence shown here is derived from an EMBL/GenBank/DDBJ whole genome shotgun (WGS) entry which is preliminary data.</text>
</comment>
<organism evidence="2 3">
    <name type="scientific">Hathewaya limosa</name>
    <name type="common">Clostridium limosum</name>
    <dbReference type="NCBI Taxonomy" id="1536"/>
    <lineage>
        <taxon>Bacteria</taxon>
        <taxon>Bacillati</taxon>
        <taxon>Bacillota</taxon>
        <taxon>Clostridia</taxon>
        <taxon>Eubacteriales</taxon>
        <taxon>Clostridiaceae</taxon>
        <taxon>Hathewaya</taxon>
    </lineage>
</organism>
<evidence type="ECO:0000259" key="1">
    <source>
        <dbReference type="Pfam" id="PF05598"/>
    </source>
</evidence>